<dbReference type="Proteomes" id="UP000502297">
    <property type="component" value="Chromosome"/>
</dbReference>
<dbReference type="RefSeq" id="WP_166221358.1">
    <property type="nucleotide sequence ID" value="NZ_CP049801.1"/>
</dbReference>
<proteinExistence type="predicted"/>
<name>A0A6G8RRQ8_9GAMM</name>
<gene>
    <name evidence="1" type="ORF">G8E00_00850</name>
</gene>
<dbReference type="Pfam" id="PF04294">
    <property type="entry name" value="VanW"/>
    <property type="match status" value="1"/>
</dbReference>
<dbReference type="PANTHER" id="PTHR35788:SF1">
    <property type="entry name" value="EXPORTED PROTEIN"/>
    <property type="match status" value="1"/>
</dbReference>
<protein>
    <submittedName>
        <fullName evidence="1">VanW family protein</fullName>
    </submittedName>
</protein>
<accession>A0A6G8RRQ8</accession>
<dbReference type="InterPro" id="IPR007391">
    <property type="entry name" value="Vancomycin_resist_VanW"/>
</dbReference>
<dbReference type="KEGG" id="asha:G8E00_00850"/>
<evidence type="ECO:0000313" key="2">
    <source>
        <dbReference type="Proteomes" id="UP000502297"/>
    </source>
</evidence>
<dbReference type="EMBL" id="CP049801">
    <property type="protein sequence ID" value="QIO04606.1"/>
    <property type="molecule type" value="Genomic_DNA"/>
</dbReference>
<reference evidence="1 2" key="1">
    <citation type="submission" date="2020-03" db="EMBL/GenBank/DDBJ databases">
        <authorList>
            <person name="Zhu W."/>
        </authorList>
    </citation>
    <scope>NUCLEOTIDE SEQUENCE [LARGE SCALE GENOMIC DNA]</scope>
    <source>
        <strain evidence="1 2">323-1</strain>
    </source>
</reference>
<organism evidence="1 2">
    <name type="scientific">Acinetobacter shaoyimingii</name>
    <dbReference type="NCBI Taxonomy" id="2715164"/>
    <lineage>
        <taxon>Bacteria</taxon>
        <taxon>Pseudomonadati</taxon>
        <taxon>Pseudomonadota</taxon>
        <taxon>Gammaproteobacteria</taxon>
        <taxon>Moraxellales</taxon>
        <taxon>Moraxellaceae</taxon>
        <taxon>Acinetobacter</taxon>
    </lineage>
</organism>
<sequence length="237" mass="27786">MKKYIPQRAKLKYQLYKRYWREHIQNHHLFASKQYVKHTHSNVIFPFQISTEQQIKASSFFENKTANIDLCIQYIDGLIVPPNHIFSFWHLVPEPSIQNGFKQGRNIINGAIGEEIGGGICQVSCILYITALKAGLKIIERHAHSVDIYQEHERFTPLGSDATIVYAYKDLQFKNIFDFPIQINLRRKHDVLIAQFSFQNKILEKNIHFSVELRDQIKYVITHSDLDQINLSIYKVL</sequence>
<dbReference type="AlphaFoldDB" id="A0A6G8RRQ8"/>
<dbReference type="PANTHER" id="PTHR35788">
    <property type="entry name" value="EXPORTED PROTEIN-RELATED"/>
    <property type="match status" value="1"/>
</dbReference>
<evidence type="ECO:0000313" key="1">
    <source>
        <dbReference type="EMBL" id="QIO04606.1"/>
    </source>
</evidence>
<dbReference type="InterPro" id="IPR052913">
    <property type="entry name" value="Glycopeptide_resist_protein"/>
</dbReference>
<keyword evidence="2" id="KW-1185">Reference proteome</keyword>